<dbReference type="InterPro" id="IPR016047">
    <property type="entry name" value="M23ase_b-sheet_dom"/>
</dbReference>
<dbReference type="Proteomes" id="UP000501094">
    <property type="component" value="Chromosome"/>
</dbReference>
<keyword evidence="2" id="KW-0812">Transmembrane</keyword>
<keyword evidence="2" id="KW-1133">Transmembrane helix</keyword>
<dbReference type="PANTHER" id="PTHR21666">
    <property type="entry name" value="PEPTIDASE-RELATED"/>
    <property type="match status" value="1"/>
</dbReference>
<evidence type="ECO:0000313" key="4">
    <source>
        <dbReference type="EMBL" id="QIZ20860.1"/>
    </source>
</evidence>
<feature type="domain" description="LysM" evidence="3">
    <location>
        <begin position="73"/>
        <end position="121"/>
    </location>
</feature>
<gene>
    <name evidence="4" type="ORF">E5R92_03570</name>
</gene>
<dbReference type="InterPro" id="IPR050570">
    <property type="entry name" value="Cell_wall_metabolism_enzyme"/>
</dbReference>
<accession>A0A6H1Q2X9</accession>
<dbReference type="RefSeq" id="WP_168606738.1">
    <property type="nucleotide sequence ID" value="NZ_CP038852.1"/>
</dbReference>
<dbReference type="AlphaFoldDB" id="A0A6H1Q2X9"/>
<evidence type="ECO:0000259" key="3">
    <source>
        <dbReference type="PROSITE" id="PS51782"/>
    </source>
</evidence>
<dbReference type="Gene3D" id="3.10.450.350">
    <property type="match status" value="2"/>
</dbReference>
<dbReference type="Gene3D" id="2.70.70.10">
    <property type="entry name" value="Glucose Permease (Domain IIA)"/>
    <property type="match status" value="1"/>
</dbReference>
<dbReference type="PROSITE" id="PS51782">
    <property type="entry name" value="LYSM"/>
    <property type="match status" value="1"/>
</dbReference>
<keyword evidence="5" id="KW-1185">Reference proteome</keyword>
<dbReference type="GO" id="GO:0004222">
    <property type="term" value="F:metalloendopeptidase activity"/>
    <property type="evidence" value="ECO:0007669"/>
    <property type="project" value="TreeGrafter"/>
</dbReference>
<reference evidence="4 5" key="1">
    <citation type="journal article" date="2020" name="Nat. Microbiol.">
        <title>Lysogenic host-virus interactions in SAR11 marine bacteria.</title>
        <authorList>
            <person name="Morris R.M."/>
            <person name="Cain K.R."/>
            <person name="Hvorecny K.L."/>
            <person name="Kollman J.M."/>
        </authorList>
    </citation>
    <scope>NUCLEOTIDE SEQUENCE [LARGE SCALE GENOMIC DNA]</scope>
    <source>
        <strain evidence="4 5">NP1</strain>
    </source>
</reference>
<dbReference type="PANTHER" id="PTHR21666:SF289">
    <property type="entry name" value="L-ALA--D-GLU ENDOPEPTIDASE"/>
    <property type="match status" value="1"/>
</dbReference>
<evidence type="ECO:0000256" key="1">
    <source>
        <dbReference type="ARBA" id="ARBA00022729"/>
    </source>
</evidence>
<dbReference type="CDD" id="cd12797">
    <property type="entry name" value="M23_peptidase"/>
    <property type="match status" value="1"/>
</dbReference>
<keyword evidence="2" id="KW-0472">Membrane</keyword>
<organism evidence="4 5">
    <name type="scientific">Candidatus Pelagibacter giovannonii</name>
    <dbReference type="NCBI Taxonomy" id="2563896"/>
    <lineage>
        <taxon>Bacteria</taxon>
        <taxon>Pseudomonadati</taxon>
        <taxon>Pseudomonadota</taxon>
        <taxon>Alphaproteobacteria</taxon>
        <taxon>Candidatus Pelagibacterales</taxon>
        <taxon>Candidatus Pelagibacteraceae</taxon>
        <taxon>Candidatus Pelagibacter</taxon>
    </lineage>
</organism>
<dbReference type="SUPFAM" id="SSF51261">
    <property type="entry name" value="Duplicated hybrid motif"/>
    <property type="match status" value="1"/>
</dbReference>
<proteinExistence type="predicted"/>
<dbReference type="InterPro" id="IPR011055">
    <property type="entry name" value="Dup_hybrid_motif"/>
</dbReference>
<sequence>MIFSSNKIIKIIKKNIEITFLFLLLLITILITSIYNEKKLLVSENYKNLINNIYFQKSINQIFDNLVPRYRNISHKISSGETFDKILNNYLIPNEEINRVKKKLNSDYDINNLKPNLEIKIIIDQSNNKEIISFLFPVSRTKKIQLTRNLGNNLFEKNIIITNLNKKIIFKEGKIIKSLYKTAIDLSVHPNVIIEFARIYGFQVDFQRDIRKNDNFQIMYEVFEDDDGKIFETGNIVFADLKLSGKNNALYYFKKKGSEGHYDENGKSVEKALMKTPINGARLSSPFGMRKHPIDGFNKMHRGTDFAAPMGTPIMASGSGLITRAKWCGGGGNCIKIKHNSTYETIYAHMKNFAKGIKEGIRVKQGQIIGYVGSTGKSTGPHLHYEVVVNGKKVNSQKLKLPSGKTLKGKERKIFEVEKIKLDVLKSELIIG</sequence>
<evidence type="ECO:0000256" key="2">
    <source>
        <dbReference type="SAM" id="Phobius"/>
    </source>
</evidence>
<dbReference type="KEGG" id="peg:E5R92_03570"/>
<dbReference type="EMBL" id="CP038852">
    <property type="protein sequence ID" value="QIZ20860.1"/>
    <property type="molecule type" value="Genomic_DNA"/>
</dbReference>
<name>A0A6H1Q2X9_9PROT</name>
<feature type="transmembrane region" description="Helical" evidence="2">
    <location>
        <begin position="16"/>
        <end position="35"/>
    </location>
</feature>
<dbReference type="InterPro" id="IPR018392">
    <property type="entry name" value="LysM"/>
</dbReference>
<dbReference type="Pfam" id="PF01551">
    <property type="entry name" value="Peptidase_M23"/>
    <property type="match status" value="1"/>
</dbReference>
<evidence type="ECO:0000313" key="5">
    <source>
        <dbReference type="Proteomes" id="UP000501094"/>
    </source>
</evidence>
<protein>
    <submittedName>
        <fullName evidence="4">Peptidase M23</fullName>
    </submittedName>
</protein>
<keyword evidence="1" id="KW-0732">Signal</keyword>